<evidence type="ECO:0000256" key="8">
    <source>
        <dbReference type="ARBA" id="ARBA00022989"/>
    </source>
</evidence>
<evidence type="ECO:0000256" key="9">
    <source>
        <dbReference type="ARBA" id="ARBA00023065"/>
    </source>
</evidence>
<keyword evidence="8 13" id="KW-1133">Transmembrane helix</keyword>
<evidence type="ECO:0000256" key="11">
    <source>
        <dbReference type="ARBA" id="ARBA00023136"/>
    </source>
</evidence>
<evidence type="ECO:0000256" key="10">
    <source>
        <dbReference type="ARBA" id="ARBA00023128"/>
    </source>
</evidence>
<keyword evidence="6 12" id="KW-0812">Transmembrane</keyword>
<protein>
    <recommendedName>
        <fullName evidence="12">ATP synthase complex subunit 8</fullName>
    </recommendedName>
</protein>
<dbReference type="GO" id="GO:0015078">
    <property type="term" value="F:proton transmembrane transporter activity"/>
    <property type="evidence" value="ECO:0007669"/>
    <property type="project" value="InterPro"/>
</dbReference>
<dbReference type="InterPro" id="IPR001421">
    <property type="entry name" value="ATP8_metazoa"/>
</dbReference>
<keyword evidence="5 12" id="KW-0138">CF(0)</keyword>
<comment type="similarity">
    <text evidence="2 12">Belongs to the ATPase protein 8 family.</text>
</comment>
<comment type="subunit">
    <text evidence="3">F-type ATPases have 2 components, CF(1) - the catalytic core - and CF(0) - the membrane proton channel.</text>
</comment>
<proteinExistence type="inferred from homology"/>
<dbReference type="GO" id="GO:0015986">
    <property type="term" value="P:proton motive force-driven ATP synthesis"/>
    <property type="evidence" value="ECO:0007669"/>
    <property type="project" value="InterPro"/>
</dbReference>
<sequence>MPQMAPMNWLTLYLFFTVLFILCIIVNYYFYFHSLTLSENAPSTEKKMLLLTKNWKW</sequence>
<dbReference type="GeneID" id="34948262"/>
<keyword evidence="9 12" id="KW-0406">Ion transport</keyword>
<dbReference type="AlphaFoldDB" id="A0A2D0VPH6"/>
<comment type="subcellular location">
    <subcellularLocation>
        <location evidence="1 12">Mitochondrion membrane</location>
        <topology evidence="1 12">Single-pass membrane protein</topology>
    </subcellularLocation>
</comment>
<accession>A0A2D0VPH6</accession>
<dbReference type="RefSeq" id="YP_009441971.1">
    <property type="nucleotide sequence ID" value="NC_036291.1"/>
</dbReference>
<keyword evidence="10 12" id="KW-0496">Mitochondrion</keyword>
<name>A0A2D0VPH6_9CUCU</name>
<reference evidence="14" key="1">
    <citation type="submission" date="2016-04" db="EMBL/GenBank/DDBJ databases">
        <title>Mitochondria of Scolytid beetles.</title>
        <authorList>
            <person name="Miller K."/>
            <person name="Linard B."/>
            <person name="Vogler A.P."/>
        </authorList>
    </citation>
    <scope>NUCLEOTIDE SEQUENCE</scope>
</reference>
<evidence type="ECO:0000256" key="13">
    <source>
        <dbReference type="SAM" id="Phobius"/>
    </source>
</evidence>
<evidence type="ECO:0000256" key="6">
    <source>
        <dbReference type="ARBA" id="ARBA00022692"/>
    </source>
</evidence>
<evidence type="ECO:0000256" key="7">
    <source>
        <dbReference type="ARBA" id="ARBA00022781"/>
    </source>
</evidence>
<gene>
    <name evidence="14" type="primary">atp8</name>
</gene>
<evidence type="ECO:0000256" key="4">
    <source>
        <dbReference type="ARBA" id="ARBA00022448"/>
    </source>
</evidence>
<dbReference type="EMBL" id="KX035213">
    <property type="protein sequence ID" value="AOY40192.1"/>
    <property type="molecule type" value="Genomic_DNA"/>
</dbReference>
<evidence type="ECO:0000256" key="1">
    <source>
        <dbReference type="ARBA" id="ARBA00004304"/>
    </source>
</evidence>
<keyword evidence="11 13" id="KW-0472">Membrane</keyword>
<keyword evidence="7 12" id="KW-0375">Hydrogen ion transport</keyword>
<keyword evidence="4 12" id="KW-0813">Transport</keyword>
<dbReference type="Pfam" id="PF00895">
    <property type="entry name" value="ATP-synt_8"/>
    <property type="match status" value="1"/>
</dbReference>
<evidence type="ECO:0000256" key="12">
    <source>
        <dbReference type="RuleBase" id="RU003661"/>
    </source>
</evidence>
<organism evidence="14">
    <name type="scientific">Orthotomicus laricis</name>
    <dbReference type="NCBI Taxonomy" id="102854"/>
    <lineage>
        <taxon>Eukaryota</taxon>
        <taxon>Metazoa</taxon>
        <taxon>Ecdysozoa</taxon>
        <taxon>Arthropoda</taxon>
        <taxon>Hexapoda</taxon>
        <taxon>Insecta</taxon>
        <taxon>Pterygota</taxon>
        <taxon>Neoptera</taxon>
        <taxon>Endopterygota</taxon>
        <taxon>Coleoptera</taxon>
        <taxon>Polyphaga</taxon>
        <taxon>Cucujiformia</taxon>
        <taxon>Curculionidae</taxon>
        <taxon>Scolytinae</taxon>
        <taxon>Orthotomicus</taxon>
    </lineage>
</organism>
<evidence type="ECO:0000256" key="2">
    <source>
        <dbReference type="ARBA" id="ARBA00008892"/>
    </source>
</evidence>
<evidence type="ECO:0000256" key="3">
    <source>
        <dbReference type="ARBA" id="ARBA00011291"/>
    </source>
</evidence>
<dbReference type="GO" id="GO:0031966">
    <property type="term" value="C:mitochondrial membrane"/>
    <property type="evidence" value="ECO:0007669"/>
    <property type="project" value="UniProtKB-SubCell"/>
</dbReference>
<feature type="transmembrane region" description="Helical" evidence="13">
    <location>
        <begin position="12"/>
        <end position="31"/>
    </location>
</feature>
<geneLocation type="mitochondrion" evidence="14"/>
<dbReference type="GO" id="GO:0045259">
    <property type="term" value="C:proton-transporting ATP synthase complex"/>
    <property type="evidence" value="ECO:0007669"/>
    <property type="project" value="UniProtKB-KW"/>
</dbReference>
<evidence type="ECO:0000313" key="14">
    <source>
        <dbReference type="EMBL" id="AOY40192.1"/>
    </source>
</evidence>
<evidence type="ECO:0000256" key="5">
    <source>
        <dbReference type="ARBA" id="ARBA00022547"/>
    </source>
</evidence>